<evidence type="ECO:0000256" key="7">
    <source>
        <dbReference type="ARBA" id="ARBA00022842"/>
    </source>
</evidence>
<dbReference type="SUPFAM" id="SSF56112">
    <property type="entry name" value="Protein kinase-like (PK-like)"/>
    <property type="match status" value="1"/>
</dbReference>
<dbReference type="PANTHER" id="PTHR45832">
    <property type="entry name" value="SERINE/THREONINE-PROTEIN KINASE SAMKA-RELATED-RELATED"/>
    <property type="match status" value="1"/>
</dbReference>
<dbReference type="InterPro" id="IPR011009">
    <property type="entry name" value="Kinase-like_dom_sf"/>
</dbReference>
<dbReference type="InterPro" id="IPR051931">
    <property type="entry name" value="PAK3-like"/>
</dbReference>
<sequence length="265" mass="29871">MNAASEKVAVKIMALDNNYEEDLITEIDMMNTLKHPNIVKYLSSYKVGNDLWVVMEFMGGGNLTSILELHAQLNISEECIARIMLESLRALEYIHSLHRIHRDIKSDNILLSLSGNVKLADFGYTVQLTESKNKRNTTIGTPYWEAPEVITGDLYDAKVDIWSLGVMALEMAEGEPPYMDLPPLTALRLIVVDGIPPLSPKFSQQLRDFVQACLEIKSSQRASAQELLRHPFLLKSCNLDGVKKLILQAKEIQKQQEDNLAVFLN</sequence>
<dbReference type="GO" id="GO:0004672">
    <property type="term" value="F:protein kinase activity"/>
    <property type="evidence" value="ECO:0007669"/>
    <property type="project" value="InterPro"/>
</dbReference>
<evidence type="ECO:0000256" key="6">
    <source>
        <dbReference type="ARBA" id="ARBA00022840"/>
    </source>
</evidence>
<dbReference type="AlphaFoldDB" id="A0A6B2LBC7"/>
<evidence type="ECO:0000313" key="9">
    <source>
        <dbReference type="EMBL" id="NDV34265.1"/>
    </source>
</evidence>
<feature type="domain" description="Protein kinase" evidence="8">
    <location>
        <begin position="1"/>
        <end position="233"/>
    </location>
</feature>
<evidence type="ECO:0000256" key="2">
    <source>
        <dbReference type="ARBA" id="ARBA00008874"/>
    </source>
</evidence>
<dbReference type="Pfam" id="PF00069">
    <property type="entry name" value="Pkinase"/>
    <property type="match status" value="1"/>
</dbReference>
<dbReference type="PANTHER" id="PTHR45832:SF22">
    <property type="entry name" value="SERINE_THREONINE-PROTEIN KINASE SAMKA-RELATED"/>
    <property type="match status" value="1"/>
</dbReference>
<dbReference type="FunFam" id="1.10.510.10:FF:000768">
    <property type="entry name" value="Non-specific serine/threonine protein kinase"/>
    <property type="match status" value="1"/>
</dbReference>
<dbReference type="SMART" id="SM00220">
    <property type="entry name" value="S_TKc"/>
    <property type="match status" value="1"/>
</dbReference>
<keyword evidence="3" id="KW-0808">Transferase</keyword>
<keyword evidence="6" id="KW-0067">ATP-binding</keyword>
<comment type="similarity">
    <text evidence="2">Belongs to the protein kinase superfamily. STE Ser/Thr protein kinase family. STE20 subfamily.</text>
</comment>
<keyword evidence="7" id="KW-0460">Magnesium</keyword>
<reference evidence="9" key="1">
    <citation type="journal article" date="2020" name="J. Eukaryot. Microbiol.">
        <title>De novo Sequencing, Assembly and Annotation of the Transcriptome for the Free-Living Testate Amoeba Arcella intermedia.</title>
        <authorList>
            <person name="Ribeiro G.M."/>
            <person name="Porfirio-Sousa A.L."/>
            <person name="Maurer-Alcala X.X."/>
            <person name="Katz L.A."/>
            <person name="Lahr D.J.G."/>
        </authorList>
    </citation>
    <scope>NUCLEOTIDE SEQUENCE</scope>
</reference>
<dbReference type="GO" id="GO:0046872">
    <property type="term" value="F:metal ion binding"/>
    <property type="evidence" value="ECO:0007669"/>
    <property type="project" value="UniProtKB-KW"/>
</dbReference>
<keyword evidence="5" id="KW-0547">Nucleotide-binding</keyword>
<dbReference type="PROSITE" id="PS50011">
    <property type="entry name" value="PROTEIN_KINASE_DOM"/>
    <property type="match status" value="1"/>
</dbReference>
<name>A0A6B2LBC7_9EUKA</name>
<evidence type="ECO:0000256" key="4">
    <source>
        <dbReference type="ARBA" id="ARBA00022723"/>
    </source>
</evidence>
<dbReference type="EMBL" id="GIBP01005296">
    <property type="protein sequence ID" value="NDV34265.1"/>
    <property type="molecule type" value="Transcribed_RNA"/>
</dbReference>
<evidence type="ECO:0000256" key="1">
    <source>
        <dbReference type="ARBA" id="ARBA00001946"/>
    </source>
</evidence>
<evidence type="ECO:0000256" key="5">
    <source>
        <dbReference type="ARBA" id="ARBA00022741"/>
    </source>
</evidence>
<proteinExistence type="inferred from homology"/>
<dbReference type="InterPro" id="IPR000719">
    <property type="entry name" value="Prot_kinase_dom"/>
</dbReference>
<keyword evidence="4" id="KW-0479">Metal-binding</keyword>
<evidence type="ECO:0000256" key="3">
    <source>
        <dbReference type="ARBA" id="ARBA00022679"/>
    </source>
</evidence>
<comment type="cofactor">
    <cofactor evidence="1">
        <name>Mg(2+)</name>
        <dbReference type="ChEBI" id="CHEBI:18420"/>
    </cofactor>
</comment>
<dbReference type="Gene3D" id="1.10.510.10">
    <property type="entry name" value="Transferase(Phosphotransferase) domain 1"/>
    <property type="match status" value="1"/>
</dbReference>
<organism evidence="9">
    <name type="scientific">Arcella intermedia</name>
    <dbReference type="NCBI Taxonomy" id="1963864"/>
    <lineage>
        <taxon>Eukaryota</taxon>
        <taxon>Amoebozoa</taxon>
        <taxon>Tubulinea</taxon>
        <taxon>Elardia</taxon>
        <taxon>Arcellinida</taxon>
        <taxon>Sphaerothecina</taxon>
        <taxon>Arcellidae</taxon>
        <taxon>Arcella</taxon>
    </lineage>
</organism>
<dbReference type="PIRSF" id="PIRSF000654">
    <property type="entry name" value="Integrin-linked_kinase"/>
    <property type="match status" value="1"/>
</dbReference>
<evidence type="ECO:0000259" key="8">
    <source>
        <dbReference type="PROSITE" id="PS50011"/>
    </source>
</evidence>
<dbReference type="GO" id="GO:0005524">
    <property type="term" value="F:ATP binding"/>
    <property type="evidence" value="ECO:0007669"/>
    <property type="project" value="UniProtKB-KW"/>
</dbReference>
<accession>A0A6B2LBC7</accession>
<protein>
    <recommendedName>
        <fullName evidence="8">Protein kinase domain-containing protein</fullName>
    </recommendedName>
</protein>